<evidence type="ECO:0000256" key="2">
    <source>
        <dbReference type="SAM" id="MobiDB-lite"/>
    </source>
</evidence>
<dbReference type="OrthoDB" id="6513042at2759"/>
<proteinExistence type="predicted"/>
<evidence type="ECO:0000259" key="4">
    <source>
        <dbReference type="Pfam" id="PF13087"/>
    </source>
</evidence>
<keyword evidence="1" id="KW-0067">ATP-binding</keyword>
<name>A0A6G1K1K0_9PLEO</name>
<dbReference type="SUPFAM" id="SSF52540">
    <property type="entry name" value="P-loop containing nucleoside triphosphate hydrolases"/>
    <property type="match status" value="1"/>
</dbReference>
<gene>
    <name evidence="5" type="ORF">K504DRAFT_386360</name>
</gene>
<feature type="domain" description="DNA2/NAM7 helicase-like C-terminal" evidence="4">
    <location>
        <begin position="448"/>
        <end position="636"/>
    </location>
</feature>
<accession>A0A6G1K1K0</accession>
<dbReference type="InterPro" id="IPR027417">
    <property type="entry name" value="P-loop_NTPase"/>
</dbReference>
<dbReference type="Pfam" id="PF13087">
    <property type="entry name" value="AAA_12"/>
    <property type="match status" value="1"/>
</dbReference>
<feature type="compositionally biased region" description="Acidic residues" evidence="2">
    <location>
        <begin position="729"/>
        <end position="753"/>
    </location>
</feature>
<evidence type="ECO:0000256" key="1">
    <source>
        <dbReference type="ARBA" id="ARBA00022806"/>
    </source>
</evidence>
<feature type="domain" description="DNA2/NAM7 helicase helicase" evidence="3">
    <location>
        <begin position="182"/>
        <end position="256"/>
    </location>
</feature>
<dbReference type="GO" id="GO:0004386">
    <property type="term" value="F:helicase activity"/>
    <property type="evidence" value="ECO:0007669"/>
    <property type="project" value="InterPro"/>
</dbReference>
<keyword evidence="1" id="KW-0347">Helicase</keyword>
<dbReference type="GO" id="GO:0005829">
    <property type="term" value="C:cytosol"/>
    <property type="evidence" value="ECO:0007669"/>
    <property type="project" value="TreeGrafter"/>
</dbReference>
<dbReference type="Proteomes" id="UP000799428">
    <property type="component" value="Unassembled WGS sequence"/>
</dbReference>
<dbReference type="InterPro" id="IPR041677">
    <property type="entry name" value="DNA2/NAM7_AAA_11"/>
</dbReference>
<sequence>MRQLHVDRTNNLVALPVQLADPSLGPPVLQVWGGTQYNACVHSVNRAVERVFVRITGYTPLYSITRDFIPQSAVFNVVFPLKLNILKSQRQGLDFVASELKSIHQGSQRAAHQELSRKVVDIITKATWSTTHANGTHAEFTSQGQPSNDWIRRMLFPDAVDGVMQTKLRTIPTRRGLFDHNMNYEQLQSVHSVCENEYGILPFLISGPPGTGKTKTLVELALNLLNSTNVGHVLICAPSDSAADTLALRLKRHLTPKQLLRLNGPNRADNEVPQDLLPYCYIEHDMFYIPPFPQLMAYNVVVTSTRDAAILTEVRLTNIDLWLAETGIRSAFHPETSHTAPTLHWGALLMDEAAQATEVESLPAISVVMPPSTYSASMPQPRFVMAGDQNQLGPRTASLDTKYATSLFERLFSRDLYDKHPLSRSSVRPSAAPPVMTAKMLPMLHPPFTNLIRNYRSHPAILSVPSQLFYHDTLIPEATILSTPLQTSPLWHGRKWPILFIAHAGPDDIERDGGGWYNHSEARVACHIAARLVTESSVAQKDVVIMSPFAAQVKVLRRFMRSGDYNNGAGMWDINIGPLEAFQGLESRVVIICTTRTRPRFLDMDAKRGLGIVGQKRKMNVALTRAKEALFVIGNPEVLGQDEHWRTFLGFCWRNRLVDKRGVLWNGEKESSEGKVGVLERALLVKEERQSQGKDQKTGRALGAGNVPKGLGDEEELWMEELKAVLEEYGDIDDDDDYEDDHAEEEDENEYTQDDPANASASMELADRESNSGDEVMQYVGRFRNGRPSF</sequence>
<dbReference type="GO" id="GO:0035194">
    <property type="term" value="P:regulatory ncRNA-mediated post-transcriptional gene silencing"/>
    <property type="evidence" value="ECO:0007669"/>
    <property type="project" value="TreeGrafter"/>
</dbReference>
<evidence type="ECO:0000259" key="3">
    <source>
        <dbReference type="Pfam" id="PF13086"/>
    </source>
</evidence>
<dbReference type="EMBL" id="MU005776">
    <property type="protein sequence ID" value="KAF2706483.1"/>
    <property type="molecule type" value="Genomic_DNA"/>
</dbReference>
<dbReference type="PANTHER" id="PTHR10887">
    <property type="entry name" value="DNA2/NAM7 HELICASE FAMILY"/>
    <property type="match status" value="1"/>
</dbReference>
<dbReference type="Pfam" id="PF13086">
    <property type="entry name" value="AAA_11"/>
    <property type="match status" value="1"/>
</dbReference>
<dbReference type="AlphaFoldDB" id="A0A6G1K1K0"/>
<feature type="region of interest" description="Disordered" evidence="2">
    <location>
        <begin position="729"/>
        <end position="790"/>
    </location>
</feature>
<dbReference type="InterPro" id="IPR041679">
    <property type="entry name" value="DNA2/NAM7-like_C"/>
</dbReference>
<keyword evidence="5" id="KW-0378">Hydrolase</keyword>
<evidence type="ECO:0000313" key="6">
    <source>
        <dbReference type="Proteomes" id="UP000799428"/>
    </source>
</evidence>
<keyword evidence="1" id="KW-0547">Nucleotide-binding</keyword>
<dbReference type="InterPro" id="IPR045055">
    <property type="entry name" value="DNA2/NAM7-like"/>
</dbReference>
<evidence type="ECO:0000313" key="5">
    <source>
        <dbReference type="EMBL" id="KAF2706483.1"/>
    </source>
</evidence>
<reference evidence="5" key="1">
    <citation type="journal article" date="2020" name="Stud. Mycol.">
        <title>101 Dothideomycetes genomes: a test case for predicting lifestyles and emergence of pathogens.</title>
        <authorList>
            <person name="Haridas S."/>
            <person name="Albert R."/>
            <person name="Binder M."/>
            <person name="Bloem J."/>
            <person name="Labutti K."/>
            <person name="Salamov A."/>
            <person name="Andreopoulos B."/>
            <person name="Baker S."/>
            <person name="Barry K."/>
            <person name="Bills G."/>
            <person name="Bluhm B."/>
            <person name="Cannon C."/>
            <person name="Castanera R."/>
            <person name="Culley D."/>
            <person name="Daum C."/>
            <person name="Ezra D."/>
            <person name="Gonzalez J."/>
            <person name="Henrissat B."/>
            <person name="Kuo A."/>
            <person name="Liang C."/>
            <person name="Lipzen A."/>
            <person name="Lutzoni F."/>
            <person name="Magnuson J."/>
            <person name="Mondo S."/>
            <person name="Nolan M."/>
            <person name="Ohm R."/>
            <person name="Pangilinan J."/>
            <person name="Park H.-J."/>
            <person name="Ramirez L."/>
            <person name="Alfaro M."/>
            <person name="Sun H."/>
            <person name="Tritt A."/>
            <person name="Yoshinaga Y."/>
            <person name="Zwiers L.-H."/>
            <person name="Turgeon B."/>
            <person name="Goodwin S."/>
            <person name="Spatafora J."/>
            <person name="Crous P."/>
            <person name="Grigoriev I."/>
        </authorList>
    </citation>
    <scope>NUCLEOTIDE SEQUENCE</scope>
    <source>
        <strain evidence="5">CBS 279.74</strain>
    </source>
</reference>
<dbReference type="CDD" id="cd18808">
    <property type="entry name" value="SF1_C_Upf1"/>
    <property type="match status" value="1"/>
</dbReference>
<feature type="compositionally biased region" description="Basic and acidic residues" evidence="2">
    <location>
        <begin position="687"/>
        <end position="698"/>
    </location>
</feature>
<dbReference type="InterPro" id="IPR047187">
    <property type="entry name" value="SF1_C_Upf1"/>
</dbReference>
<dbReference type="Gene3D" id="3.40.50.300">
    <property type="entry name" value="P-loop containing nucleotide triphosphate hydrolases"/>
    <property type="match status" value="2"/>
</dbReference>
<feature type="region of interest" description="Disordered" evidence="2">
    <location>
        <begin position="687"/>
        <end position="708"/>
    </location>
</feature>
<keyword evidence="6" id="KW-1185">Reference proteome</keyword>
<dbReference type="PANTHER" id="PTHR10887:SF322">
    <property type="entry name" value="HELICASE MOV-10"/>
    <property type="match status" value="1"/>
</dbReference>
<dbReference type="GO" id="GO:0016787">
    <property type="term" value="F:hydrolase activity"/>
    <property type="evidence" value="ECO:0007669"/>
    <property type="project" value="UniProtKB-KW"/>
</dbReference>
<organism evidence="5 6">
    <name type="scientific">Pleomassaria siparia CBS 279.74</name>
    <dbReference type="NCBI Taxonomy" id="1314801"/>
    <lineage>
        <taxon>Eukaryota</taxon>
        <taxon>Fungi</taxon>
        <taxon>Dikarya</taxon>
        <taxon>Ascomycota</taxon>
        <taxon>Pezizomycotina</taxon>
        <taxon>Dothideomycetes</taxon>
        <taxon>Pleosporomycetidae</taxon>
        <taxon>Pleosporales</taxon>
        <taxon>Pleomassariaceae</taxon>
        <taxon>Pleomassaria</taxon>
    </lineage>
</organism>
<protein>
    <submittedName>
        <fullName evidence="5">P-loop containing nucleoside triphosphate hydrolase protein</fullName>
    </submittedName>
</protein>